<dbReference type="EMBL" id="BSXT01002480">
    <property type="protein sequence ID" value="GMF49083.1"/>
    <property type="molecule type" value="Genomic_DNA"/>
</dbReference>
<evidence type="ECO:0000313" key="3">
    <source>
        <dbReference type="EMBL" id="GMF49083.1"/>
    </source>
</evidence>
<dbReference type="PANTHER" id="PTHR37558">
    <property type="entry name" value="HTH CENPB-TYPE DOMAIN-CONTAINING PROTEIN"/>
    <property type="match status" value="1"/>
</dbReference>
<keyword evidence="1" id="KW-0175">Coiled coil</keyword>
<sequence length="317" mass="36628">MSMTGTYFNRYLTSNVEESDVDISTNRAPANLPVTSHQEPSSTAKLHRKKKKFFFTQEADLALLKEILSVEPYAASRYQLVAENLSEHLEAELQDRTVKGRLKLLLAEFEREDQSYRKKSGVSEVYSEHKRLLQDIKDRIQEVQDAKTAKKQKKSKKAAALQTQGEILREQAVRRRSARDKGCSEGDESDSSMDHSENAATNSTASTSLSKTTSKSLVNSAGIVTSYMEDHARARAENKEFQNNLLCLKKEKAEQDANRWEQEMALKQNKQEHDKQRWNEEYLLRKEEMQLRREELRLLREQFEHQKARLNSAHPHS</sequence>
<reference evidence="3" key="1">
    <citation type="submission" date="2023-04" db="EMBL/GenBank/DDBJ databases">
        <title>Phytophthora fragariaefolia NBRC 109709.</title>
        <authorList>
            <person name="Ichikawa N."/>
            <person name="Sato H."/>
            <person name="Tonouchi N."/>
        </authorList>
    </citation>
    <scope>NUCLEOTIDE SEQUENCE</scope>
    <source>
        <strain evidence="3">NBRC 109709</strain>
    </source>
</reference>
<dbReference type="PANTHER" id="PTHR37558:SF1">
    <property type="entry name" value="HTH CENPB-TYPE DOMAIN-CONTAINING PROTEIN"/>
    <property type="match status" value="1"/>
</dbReference>
<gene>
    <name evidence="3" type="ORF">Pfra01_001924700</name>
</gene>
<name>A0A9W6Y0F8_9STRA</name>
<protein>
    <submittedName>
        <fullName evidence="3">Unnamed protein product</fullName>
    </submittedName>
</protein>
<keyword evidence="4" id="KW-1185">Reference proteome</keyword>
<feature type="region of interest" description="Disordered" evidence="2">
    <location>
        <begin position="147"/>
        <end position="213"/>
    </location>
</feature>
<proteinExistence type="predicted"/>
<feature type="compositionally biased region" description="Basic and acidic residues" evidence="2">
    <location>
        <begin position="167"/>
        <end position="184"/>
    </location>
</feature>
<dbReference type="AlphaFoldDB" id="A0A9W6Y0F8"/>
<feature type="coiled-coil region" evidence="1">
    <location>
        <begin position="224"/>
        <end position="313"/>
    </location>
</feature>
<comment type="caution">
    <text evidence="3">The sequence shown here is derived from an EMBL/GenBank/DDBJ whole genome shotgun (WGS) entry which is preliminary data.</text>
</comment>
<dbReference type="OrthoDB" id="127299at2759"/>
<accession>A0A9W6Y0F8</accession>
<organism evidence="3 4">
    <name type="scientific">Phytophthora fragariaefolia</name>
    <dbReference type="NCBI Taxonomy" id="1490495"/>
    <lineage>
        <taxon>Eukaryota</taxon>
        <taxon>Sar</taxon>
        <taxon>Stramenopiles</taxon>
        <taxon>Oomycota</taxon>
        <taxon>Peronosporomycetes</taxon>
        <taxon>Peronosporales</taxon>
        <taxon>Peronosporaceae</taxon>
        <taxon>Phytophthora</taxon>
    </lineage>
</organism>
<evidence type="ECO:0000256" key="2">
    <source>
        <dbReference type="SAM" id="MobiDB-lite"/>
    </source>
</evidence>
<evidence type="ECO:0000313" key="4">
    <source>
        <dbReference type="Proteomes" id="UP001165121"/>
    </source>
</evidence>
<evidence type="ECO:0000256" key="1">
    <source>
        <dbReference type="SAM" id="Coils"/>
    </source>
</evidence>
<feature type="compositionally biased region" description="Low complexity" evidence="2">
    <location>
        <begin position="198"/>
        <end position="213"/>
    </location>
</feature>
<dbReference type="Proteomes" id="UP001165121">
    <property type="component" value="Unassembled WGS sequence"/>
</dbReference>